<dbReference type="Pfam" id="PF00096">
    <property type="entry name" value="zf-C2H2"/>
    <property type="match status" value="1"/>
</dbReference>
<dbReference type="GO" id="GO:0008270">
    <property type="term" value="F:zinc ion binding"/>
    <property type="evidence" value="ECO:0007669"/>
    <property type="project" value="UniProtKB-KW"/>
</dbReference>
<dbReference type="InterPro" id="IPR009057">
    <property type="entry name" value="Homeodomain-like_sf"/>
</dbReference>
<feature type="domain" description="C2H2-type" evidence="10">
    <location>
        <begin position="607"/>
        <end position="634"/>
    </location>
</feature>
<dbReference type="InterPro" id="IPR036236">
    <property type="entry name" value="Znf_C2H2_sf"/>
</dbReference>
<keyword evidence="3" id="KW-0677">Repeat</keyword>
<feature type="domain" description="C2H2-type" evidence="10">
    <location>
        <begin position="743"/>
        <end position="774"/>
    </location>
</feature>
<feature type="region of interest" description="Disordered" evidence="9">
    <location>
        <begin position="243"/>
        <end position="393"/>
    </location>
</feature>
<dbReference type="SUPFAM" id="SSF57667">
    <property type="entry name" value="beta-beta-alpha zinc fingers"/>
    <property type="match status" value="3"/>
</dbReference>
<evidence type="ECO:0000256" key="7">
    <source>
        <dbReference type="ARBA" id="ARBA00023242"/>
    </source>
</evidence>
<dbReference type="Gene3D" id="3.30.160.60">
    <property type="entry name" value="Classic Zinc Finger"/>
    <property type="match status" value="5"/>
</dbReference>
<accession>A0A7M7HP14</accession>
<protein>
    <recommendedName>
        <fullName evidence="10">C2H2-type domain-containing protein</fullName>
    </recommendedName>
</protein>
<dbReference type="SUPFAM" id="SSF46689">
    <property type="entry name" value="Homeodomain-like"/>
    <property type="match status" value="1"/>
</dbReference>
<dbReference type="InterPro" id="IPR007889">
    <property type="entry name" value="HTH_Psq"/>
</dbReference>
<dbReference type="EnsemblMetazoa" id="XM_011680709">
    <property type="protein sequence ID" value="XP_011679011"/>
    <property type="gene ID" value="LOC576594"/>
</dbReference>
<organism evidence="11 12">
    <name type="scientific">Strongylocentrotus purpuratus</name>
    <name type="common">Purple sea urchin</name>
    <dbReference type="NCBI Taxonomy" id="7668"/>
    <lineage>
        <taxon>Eukaryota</taxon>
        <taxon>Metazoa</taxon>
        <taxon>Echinodermata</taxon>
        <taxon>Eleutherozoa</taxon>
        <taxon>Echinozoa</taxon>
        <taxon>Echinoidea</taxon>
        <taxon>Euechinoidea</taxon>
        <taxon>Echinacea</taxon>
        <taxon>Camarodonta</taxon>
        <taxon>Echinidea</taxon>
        <taxon>Strongylocentrotidae</taxon>
        <taxon>Strongylocentrotus</taxon>
    </lineage>
</organism>
<dbReference type="InterPro" id="IPR013087">
    <property type="entry name" value="Znf_C2H2_type"/>
</dbReference>
<feature type="compositionally biased region" description="Acidic residues" evidence="9">
    <location>
        <begin position="333"/>
        <end position="344"/>
    </location>
</feature>
<dbReference type="OMA" id="HECTICL"/>
<reference evidence="12" key="1">
    <citation type="submission" date="2015-02" db="EMBL/GenBank/DDBJ databases">
        <title>Genome sequencing for Strongylocentrotus purpuratus.</title>
        <authorList>
            <person name="Murali S."/>
            <person name="Liu Y."/>
            <person name="Vee V."/>
            <person name="English A."/>
            <person name="Wang M."/>
            <person name="Skinner E."/>
            <person name="Han Y."/>
            <person name="Muzny D.M."/>
            <person name="Worley K.C."/>
            <person name="Gibbs R.A."/>
        </authorList>
    </citation>
    <scope>NUCLEOTIDE SEQUENCE</scope>
</reference>
<evidence type="ECO:0000256" key="4">
    <source>
        <dbReference type="ARBA" id="ARBA00022771"/>
    </source>
</evidence>
<evidence type="ECO:0000256" key="6">
    <source>
        <dbReference type="ARBA" id="ARBA00023125"/>
    </source>
</evidence>
<dbReference type="Proteomes" id="UP000007110">
    <property type="component" value="Unassembled WGS sequence"/>
</dbReference>
<dbReference type="GO" id="GO:0003700">
    <property type="term" value="F:DNA-binding transcription factor activity"/>
    <property type="evidence" value="ECO:0000318"/>
    <property type="project" value="GO_Central"/>
</dbReference>
<keyword evidence="7" id="KW-0539">Nucleus</keyword>
<dbReference type="GO" id="GO:0006357">
    <property type="term" value="P:regulation of transcription by RNA polymerase II"/>
    <property type="evidence" value="ECO:0000318"/>
    <property type="project" value="GO_Central"/>
</dbReference>
<feature type="region of interest" description="Disordered" evidence="9">
    <location>
        <begin position="421"/>
        <end position="446"/>
    </location>
</feature>
<dbReference type="PANTHER" id="PTHR24376:SF243">
    <property type="entry name" value="C2H2-TYPE DOMAIN-CONTAINING PROTEIN"/>
    <property type="match status" value="1"/>
</dbReference>
<evidence type="ECO:0000313" key="12">
    <source>
        <dbReference type="Proteomes" id="UP000007110"/>
    </source>
</evidence>
<feature type="compositionally biased region" description="Polar residues" evidence="9">
    <location>
        <begin position="372"/>
        <end position="393"/>
    </location>
</feature>
<reference evidence="11" key="2">
    <citation type="submission" date="2021-01" db="UniProtKB">
        <authorList>
            <consortium name="EnsemblMetazoa"/>
        </authorList>
    </citation>
    <scope>IDENTIFICATION</scope>
</reference>
<dbReference type="SMART" id="SM00355">
    <property type="entry name" value="ZnF_C2H2"/>
    <property type="match status" value="5"/>
</dbReference>
<evidence type="ECO:0000256" key="5">
    <source>
        <dbReference type="ARBA" id="ARBA00022833"/>
    </source>
</evidence>
<dbReference type="GeneID" id="576594"/>
<evidence type="ECO:0000259" key="10">
    <source>
        <dbReference type="PROSITE" id="PS50157"/>
    </source>
</evidence>
<sequence length="775" mass="87970">MPCNYVRKTERGSWTPEVLKSALNACKNGMSLRIAATTFNIPRSTLAARVKLSYAHDALPIRPPRFGRKPMLGFEKEAELEHMILEFESRGLGLTKDDLCCLAYEFAERNNIKHDFNKDTCKAGRFWIEGFLKRHPRIKPRKAEGSSKARARRVYREVVGQYFARLGAVMDREGLHQHSERVYNVDKTGMPMCNRPGTVLAKEGKRIMADKKTSLEVIKSEIKEEPQSPEESYKTYIVKEEDLEDDWTENDAQEVSEEQQSLERTKKSVVEEDHLKEGQHGEEIQRRFHTDPVQEADSEDGWTEDDNAKEMEAQQSKEADHQTFTCFIKEEPVDSDGADDDDEGTALQATSPSCSKQGGRHLPEDFPLQAYLGTQSGSSERGSCTSGNSSMQDINQSMRNTQEMSGDRSHDDKRHLAVILSRAELGTQSDSSEKASIKSGNSSMQDINRSMKNTQEMSGDRSHDDKRHLEVILSRAQLGTQSDSSEKASFKSEYGSCPIPYQVPNVQEKCSATEDMTEPATCNHKNEGIARDVKFCVDSGSEREHENKCVGTSQDTVQSSQHDTTQNNQYEPQGCLADKGPFLCSVCKTEYSLSSSETLEETGVKLYWCAGCRCAFSCQEKLGDHMKFHVEEKPLKCLKCYYDTKGKGNILPRYMEIGCGNWPYRCSVCCRSFSSKSELFAHVKLHKEVRPYKCSFCVKDYHFESGLTAHMRTHTAKKYHQCTVCNKKFINIKRHMKIHSGLNQCSICNKGFSNHGNLKRHRKFHKKTNTQEKPY</sequence>
<dbReference type="FunFam" id="3.30.160.60:FF:000340">
    <property type="entry name" value="zinc finger protein 473 isoform X1"/>
    <property type="match status" value="1"/>
</dbReference>
<comment type="subcellular location">
    <subcellularLocation>
        <location evidence="1">Nucleus</location>
    </subcellularLocation>
</comment>
<feature type="compositionally biased region" description="Basic and acidic residues" evidence="9">
    <location>
        <begin position="306"/>
        <end position="321"/>
    </location>
</feature>
<dbReference type="Gene3D" id="1.10.10.60">
    <property type="entry name" value="Homeodomain-like"/>
    <property type="match status" value="1"/>
</dbReference>
<dbReference type="PANTHER" id="PTHR24376">
    <property type="entry name" value="ZINC FINGER PROTEIN"/>
    <property type="match status" value="1"/>
</dbReference>
<dbReference type="GO" id="GO:0000978">
    <property type="term" value="F:RNA polymerase II cis-regulatory region sequence-specific DNA binding"/>
    <property type="evidence" value="ECO:0000318"/>
    <property type="project" value="GO_Central"/>
</dbReference>
<feature type="domain" description="C2H2-type" evidence="10">
    <location>
        <begin position="664"/>
        <end position="691"/>
    </location>
</feature>
<evidence type="ECO:0000256" key="8">
    <source>
        <dbReference type="PROSITE-ProRule" id="PRU00042"/>
    </source>
</evidence>
<feature type="domain" description="C2H2-type" evidence="10">
    <location>
        <begin position="692"/>
        <end position="719"/>
    </location>
</feature>
<keyword evidence="5" id="KW-0862">Zinc</keyword>
<dbReference type="InParanoid" id="A0A7M7HP14"/>
<feature type="compositionally biased region" description="Acidic residues" evidence="9">
    <location>
        <begin position="294"/>
        <end position="305"/>
    </location>
</feature>
<proteinExistence type="predicted"/>
<evidence type="ECO:0000256" key="9">
    <source>
        <dbReference type="SAM" id="MobiDB-lite"/>
    </source>
</evidence>
<dbReference type="OrthoDB" id="6778796at2759"/>
<keyword evidence="2" id="KW-0479">Metal-binding</keyword>
<dbReference type="KEGG" id="spu:576594"/>
<feature type="compositionally biased region" description="Acidic residues" evidence="9">
    <location>
        <begin position="243"/>
        <end position="257"/>
    </location>
</feature>
<dbReference type="GO" id="GO:0005634">
    <property type="term" value="C:nucleus"/>
    <property type="evidence" value="ECO:0007669"/>
    <property type="project" value="UniProtKB-SubCell"/>
</dbReference>
<evidence type="ECO:0000313" key="11">
    <source>
        <dbReference type="EnsemblMetazoa" id="XP_011679011"/>
    </source>
</evidence>
<evidence type="ECO:0000256" key="1">
    <source>
        <dbReference type="ARBA" id="ARBA00004123"/>
    </source>
</evidence>
<dbReference type="RefSeq" id="XP_011679011.2">
    <property type="nucleotide sequence ID" value="XM_011680709.2"/>
</dbReference>
<feature type="compositionally biased region" description="Polar residues" evidence="9">
    <location>
        <begin position="347"/>
        <end position="356"/>
    </location>
</feature>
<keyword evidence="12" id="KW-1185">Reference proteome</keyword>
<dbReference type="AlphaFoldDB" id="A0A7M7HP14"/>
<keyword evidence="6" id="KW-0238">DNA-binding</keyword>
<name>A0A7M7HP14_STRPU</name>
<evidence type="ECO:0000256" key="3">
    <source>
        <dbReference type="ARBA" id="ARBA00022737"/>
    </source>
</evidence>
<keyword evidence="4 8" id="KW-0863">Zinc-finger</keyword>
<evidence type="ECO:0000256" key="2">
    <source>
        <dbReference type="ARBA" id="ARBA00022723"/>
    </source>
</evidence>
<dbReference type="PROSITE" id="PS00028">
    <property type="entry name" value="ZINC_FINGER_C2H2_1"/>
    <property type="match status" value="4"/>
</dbReference>
<dbReference type="Pfam" id="PF05225">
    <property type="entry name" value="HTH_psq"/>
    <property type="match status" value="1"/>
</dbReference>
<feature type="compositionally biased region" description="Basic and acidic residues" evidence="9">
    <location>
        <begin position="261"/>
        <end position="292"/>
    </location>
</feature>
<dbReference type="PROSITE" id="PS50157">
    <property type="entry name" value="ZINC_FINGER_C2H2_2"/>
    <property type="match status" value="4"/>
</dbReference>